<accession>A0A843VMC0</accession>
<comment type="caution">
    <text evidence="6">The sequence shown here is derived from an EMBL/GenBank/DDBJ whole genome shotgun (WGS) entry which is preliminary data.</text>
</comment>
<dbReference type="SUPFAM" id="SSF51110">
    <property type="entry name" value="alpha-D-mannose-specific plant lectins"/>
    <property type="match status" value="1"/>
</dbReference>
<dbReference type="AlphaFoldDB" id="A0A843VMC0"/>
<dbReference type="Gene3D" id="2.90.10.10">
    <property type="entry name" value="Bulb-type lectin domain"/>
    <property type="match status" value="1"/>
</dbReference>
<name>A0A843VMC0_COLES</name>
<dbReference type="OrthoDB" id="418274at2759"/>
<evidence type="ECO:0000256" key="3">
    <source>
        <dbReference type="ARBA" id="ARBA00023035"/>
    </source>
</evidence>
<dbReference type="InterPro" id="IPR001480">
    <property type="entry name" value="Bulb-type_lectin_dom"/>
</dbReference>
<keyword evidence="4" id="KW-0732">Signal</keyword>
<feature type="signal peptide" evidence="4">
    <location>
        <begin position="1"/>
        <end position="24"/>
    </location>
</feature>
<keyword evidence="3" id="KW-0465">Mannose-binding</keyword>
<dbReference type="SMART" id="SM00108">
    <property type="entry name" value="B_lectin"/>
    <property type="match status" value="1"/>
</dbReference>
<proteinExistence type="predicted"/>
<gene>
    <name evidence="6" type="ORF">Taro_028186</name>
</gene>
<dbReference type="CDD" id="cd00028">
    <property type="entry name" value="B_lectin"/>
    <property type="match status" value="1"/>
</dbReference>
<keyword evidence="2" id="KW-0677">Repeat</keyword>
<dbReference type="EMBL" id="NMUH01001800">
    <property type="protein sequence ID" value="MQL95507.1"/>
    <property type="molecule type" value="Genomic_DNA"/>
</dbReference>
<feature type="domain" description="Bulb-type lectin" evidence="5">
    <location>
        <begin position="26"/>
        <end position="134"/>
    </location>
</feature>
<protein>
    <recommendedName>
        <fullName evidence="5">Bulb-type lectin domain-containing protein</fullName>
    </recommendedName>
</protein>
<dbReference type="InterPro" id="IPR036426">
    <property type="entry name" value="Bulb-type_lectin_dom_sf"/>
</dbReference>
<reference evidence="6" key="1">
    <citation type="submission" date="2017-07" db="EMBL/GenBank/DDBJ databases">
        <title>Taro Niue Genome Assembly and Annotation.</title>
        <authorList>
            <person name="Atibalentja N."/>
            <person name="Keating K."/>
            <person name="Fields C.J."/>
        </authorList>
    </citation>
    <scope>NUCLEOTIDE SEQUENCE</scope>
    <source>
        <strain evidence="6">Niue_2</strain>
        <tissue evidence="6">Leaf</tissue>
    </source>
</reference>
<dbReference type="GO" id="GO:0051707">
    <property type="term" value="P:response to other organism"/>
    <property type="evidence" value="ECO:0007669"/>
    <property type="project" value="UniProtKB-ARBA"/>
</dbReference>
<keyword evidence="1" id="KW-0348">Hemagglutinin</keyword>
<keyword evidence="3" id="KW-0430">Lectin</keyword>
<dbReference type="PROSITE" id="PS50927">
    <property type="entry name" value="BULB_LECTIN"/>
    <property type="match status" value="1"/>
</dbReference>
<dbReference type="GO" id="GO:0005537">
    <property type="term" value="F:D-mannose binding"/>
    <property type="evidence" value="ECO:0007669"/>
    <property type="project" value="UniProtKB-KW"/>
</dbReference>
<evidence type="ECO:0000313" key="7">
    <source>
        <dbReference type="Proteomes" id="UP000652761"/>
    </source>
</evidence>
<evidence type="ECO:0000256" key="2">
    <source>
        <dbReference type="ARBA" id="ARBA00022737"/>
    </source>
</evidence>
<sequence length="154" mass="15941">MAAKVCSLVLLAVVLGALPSLSGAADSVLYPGGSLLDGQSLTQGFFVLTMQGDCNLVLYYGRRPVWASQTYGWGPGCRATMQRDGNFVVYTATGRLLWASGTQRGLGNYVLVLKPDGNVVIYGGSVWATGTSGGSVSAAPPALAKFPAPPPPPY</sequence>
<keyword evidence="7" id="KW-1185">Reference proteome</keyword>
<feature type="chain" id="PRO_5032483462" description="Bulb-type lectin domain-containing protein" evidence="4">
    <location>
        <begin position="25"/>
        <end position="154"/>
    </location>
</feature>
<organism evidence="6 7">
    <name type="scientific">Colocasia esculenta</name>
    <name type="common">Wild taro</name>
    <name type="synonym">Arum esculentum</name>
    <dbReference type="NCBI Taxonomy" id="4460"/>
    <lineage>
        <taxon>Eukaryota</taxon>
        <taxon>Viridiplantae</taxon>
        <taxon>Streptophyta</taxon>
        <taxon>Embryophyta</taxon>
        <taxon>Tracheophyta</taxon>
        <taxon>Spermatophyta</taxon>
        <taxon>Magnoliopsida</taxon>
        <taxon>Liliopsida</taxon>
        <taxon>Araceae</taxon>
        <taxon>Aroideae</taxon>
        <taxon>Colocasieae</taxon>
        <taxon>Colocasia</taxon>
    </lineage>
</organism>
<dbReference type="Proteomes" id="UP000652761">
    <property type="component" value="Unassembled WGS sequence"/>
</dbReference>
<evidence type="ECO:0000313" key="6">
    <source>
        <dbReference type="EMBL" id="MQL95507.1"/>
    </source>
</evidence>
<evidence type="ECO:0000256" key="1">
    <source>
        <dbReference type="ARBA" id="ARBA00022546"/>
    </source>
</evidence>
<evidence type="ECO:0000256" key="4">
    <source>
        <dbReference type="SAM" id="SignalP"/>
    </source>
</evidence>
<evidence type="ECO:0000259" key="5">
    <source>
        <dbReference type="PROSITE" id="PS50927"/>
    </source>
</evidence>